<evidence type="ECO:0000313" key="6">
    <source>
        <dbReference type="EMBL" id="ORY17867.1"/>
    </source>
</evidence>
<feature type="region of interest" description="Disordered" evidence="3">
    <location>
        <begin position="1105"/>
        <end position="1128"/>
    </location>
</feature>
<feature type="region of interest" description="Disordered" evidence="3">
    <location>
        <begin position="298"/>
        <end position="342"/>
    </location>
</feature>
<feature type="domain" description="Nephrocystin 3-like N-terminal" evidence="4">
    <location>
        <begin position="248"/>
        <end position="278"/>
    </location>
</feature>
<evidence type="ECO:0000313" key="7">
    <source>
        <dbReference type="Proteomes" id="UP000193144"/>
    </source>
</evidence>
<dbReference type="STRING" id="1231657.A0A1Y2A6E2"/>
<dbReference type="EMBL" id="MCFA01000010">
    <property type="protein sequence ID" value="ORY17867.1"/>
    <property type="molecule type" value="Genomic_DNA"/>
</dbReference>
<organism evidence="6 7">
    <name type="scientific">Clohesyomyces aquaticus</name>
    <dbReference type="NCBI Taxonomy" id="1231657"/>
    <lineage>
        <taxon>Eukaryota</taxon>
        <taxon>Fungi</taxon>
        <taxon>Dikarya</taxon>
        <taxon>Ascomycota</taxon>
        <taxon>Pezizomycotina</taxon>
        <taxon>Dothideomycetes</taxon>
        <taxon>Pleosporomycetidae</taxon>
        <taxon>Pleosporales</taxon>
        <taxon>Lindgomycetaceae</taxon>
        <taxon>Clohesyomyces</taxon>
    </lineage>
</organism>
<feature type="coiled-coil region" evidence="2">
    <location>
        <begin position="93"/>
        <end position="120"/>
    </location>
</feature>
<accession>A0A1Y2A6E2</accession>
<gene>
    <name evidence="6" type="ORF">BCR34DRAFT_596734</name>
</gene>
<evidence type="ECO:0008006" key="8">
    <source>
        <dbReference type="Google" id="ProtNLM"/>
    </source>
</evidence>
<keyword evidence="7" id="KW-1185">Reference proteome</keyword>
<dbReference type="InterPro" id="IPR036770">
    <property type="entry name" value="Ankyrin_rpt-contain_sf"/>
</dbReference>
<dbReference type="Gene3D" id="1.25.40.20">
    <property type="entry name" value="Ankyrin repeat-containing domain"/>
    <property type="match status" value="1"/>
</dbReference>
<dbReference type="Pfam" id="PF25053">
    <property type="entry name" value="DUF7791"/>
    <property type="match status" value="1"/>
</dbReference>
<evidence type="ECO:0000256" key="2">
    <source>
        <dbReference type="SAM" id="Coils"/>
    </source>
</evidence>
<evidence type="ECO:0000259" key="4">
    <source>
        <dbReference type="Pfam" id="PF24883"/>
    </source>
</evidence>
<evidence type="ECO:0000256" key="1">
    <source>
        <dbReference type="ARBA" id="ARBA00022737"/>
    </source>
</evidence>
<feature type="domain" description="DUF7791" evidence="5">
    <location>
        <begin position="577"/>
        <end position="714"/>
    </location>
</feature>
<dbReference type="SUPFAM" id="SSF52540">
    <property type="entry name" value="P-loop containing nucleoside triphosphate hydrolases"/>
    <property type="match status" value="1"/>
</dbReference>
<dbReference type="PANTHER" id="PTHR10039">
    <property type="entry name" value="AMELOGENIN"/>
    <property type="match status" value="1"/>
</dbReference>
<dbReference type="InterPro" id="IPR056884">
    <property type="entry name" value="NPHP3-like_N"/>
</dbReference>
<dbReference type="Pfam" id="PF24883">
    <property type="entry name" value="NPHP3_N"/>
    <property type="match status" value="2"/>
</dbReference>
<feature type="compositionally biased region" description="Basic and acidic residues" evidence="3">
    <location>
        <begin position="316"/>
        <end position="326"/>
    </location>
</feature>
<keyword evidence="2" id="KW-0175">Coiled coil</keyword>
<proteinExistence type="predicted"/>
<name>A0A1Y2A6E2_9PLEO</name>
<dbReference type="InterPro" id="IPR027417">
    <property type="entry name" value="P-loop_NTPase"/>
</dbReference>
<reference evidence="6 7" key="1">
    <citation type="submission" date="2016-07" db="EMBL/GenBank/DDBJ databases">
        <title>Pervasive Adenine N6-methylation of Active Genes in Fungi.</title>
        <authorList>
            <consortium name="DOE Joint Genome Institute"/>
            <person name="Mondo S.J."/>
            <person name="Dannebaum R.O."/>
            <person name="Kuo R.C."/>
            <person name="Labutti K."/>
            <person name="Haridas S."/>
            <person name="Kuo A."/>
            <person name="Salamov A."/>
            <person name="Ahrendt S.R."/>
            <person name="Lipzen A."/>
            <person name="Sullivan W."/>
            <person name="Andreopoulos W.B."/>
            <person name="Clum A."/>
            <person name="Lindquist E."/>
            <person name="Daum C."/>
            <person name="Ramamoorthy G.K."/>
            <person name="Gryganskyi A."/>
            <person name="Culley D."/>
            <person name="Magnuson J.K."/>
            <person name="James T.Y."/>
            <person name="O'Malley M.A."/>
            <person name="Stajich J.E."/>
            <person name="Spatafora J.W."/>
            <person name="Visel A."/>
            <person name="Grigoriev I.V."/>
        </authorList>
    </citation>
    <scope>NUCLEOTIDE SEQUENCE [LARGE SCALE GENOMIC DNA]</scope>
    <source>
        <strain evidence="6 7">CBS 115471</strain>
    </source>
</reference>
<evidence type="ECO:0000259" key="5">
    <source>
        <dbReference type="Pfam" id="PF25053"/>
    </source>
</evidence>
<dbReference type="Proteomes" id="UP000193144">
    <property type="component" value="Unassembled WGS sequence"/>
</dbReference>
<dbReference type="InterPro" id="IPR056693">
    <property type="entry name" value="DUF7791"/>
</dbReference>
<feature type="domain" description="Nephrocystin 3-like N-terminal" evidence="4">
    <location>
        <begin position="354"/>
        <end position="467"/>
    </location>
</feature>
<evidence type="ECO:0000256" key="3">
    <source>
        <dbReference type="SAM" id="MobiDB-lite"/>
    </source>
</evidence>
<dbReference type="PANTHER" id="PTHR10039:SF5">
    <property type="entry name" value="NACHT DOMAIN-CONTAINING PROTEIN"/>
    <property type="match status" value="1"/>
</dbReference>
<dbReference type="SUPFAM" id="SSF48403">
    <property type="entry name" value="Ankyrin repeat"/>
    <property type="match status" value="1"/>
</dbReference>
<feature type="compositionally biased region" description="Acidic residues" evidence="3">
    <location>
        <begin position="1116"/>
        <end position="1128"/>
    </location>
</feature>
<comment type="caution">
    <text evidence="6">The sequence shown here is derived from an EMBL/GenBank/DDBJ whole genome shotgun (WGS) entry which is preliminary data.</text>
</comment>
<keyword evidence="1" id="KW-0677">Repeat</keyword>
<sequence length="1361" mass="153601">MLDPVSAVGVASAAVQFVDFSTKLFAVGKELHGTKLSTRPPAAAGATQEEQDLYRLADLCQQECNVFLAKIGKITGKSGTKRTFKTFRDALKIVWNQKAIDGLEKRLERYQRELTLALISHLGNGQSSITRGLQALIADNRRVESSQKRQINDIVNLLTDIQKEQKSHRNATPGNSNSSSHIGHLAMKLPWAFHVASQMILQQRFLGSLYFSSLKLRHSRIETAHDRTFKWLFQRSRKIQNQVDPKVRFLRWLQSGDGIFWISGKPGSGKSTLMKYITGSPHTKKALFEWANPDAVLNGPQEADSSPRMTFFSRQKGGESEESRSDGEDESGDGGKNLEDAGSDFGEEIGVVTASFYFWSAGTSMQKSQQGLFQSLLYEIFSHAPDLMQKACPKRWQSIEQAESQEPWTIEEIADTIKRTIALATDSVRFCFFVDGIDEYVGDHHEMVRLLESFARLPNVKLCVSSRPWNVFEDTFGQDSERKFYLQDLTRGDIDRYVRSKLRQHPAWKALTHDDARYKAIANEIVEKAQGVFLWVFLVVRSLLEGLSNGDTMSLLQDRLRRIPTDLREFFKYMLDSLDPIYNQRVAHFFLAALDSAEPLPLMTYAYFDEEFDDPNYVFELDNKALETYDLIPRHKQTGRQLNGRCKGLLEMYRDTEGIDFFRYRVGFLHRTVRDFFLTQEIRQEFENRLPSTLQICNSLLKASIAMLKKSPRVGEDTGRSPRFRYLVDLALHSTRRAELASGKPAIKLLDEMAYVLNDVGFYKSYWGATSGTPSVQDCFLGLAIERGLLLYTSDQLDYRSRTPISSRRLHLGDMQRRCLLDHALALPKSNSFDEPDVSDVVKYLLTKGCDPNDLNDGQTPFSQFLQRLSKDDGGKDAATLKSTGSCRLKILKHLLTHGADPNFGVNEGSWALWATFLQRLYEGSMIPKHMCQYYLDIVELLLSFGANPNLPATGVCSCCPIFTPWTHFIKWGWKMQGFRAISFHQQEFLARLCTLLLEHGADPTISFPRAITPSSKTKDSQTVVSPPLSLADIIRQGFPARLSAPILATLPLEVRNEVDCSEKAAAPVRRSEEPLRVAHQSTVSVWNLLSWWNLLRPAQSIITPAMPDTEHNEGDGDSEYETSPEEEADIPDHVVSSLADMGFRCSPSKLPPSLLLALENRFSGADLAQRNRTAEMHPHAKPTFLVGPCMFPGILCALIKECATGNLEWYASDSVRHVVEVMTPAKLKGYRVQASHSSPWPALVLSGSRDAKDTVTGLLFFNQNWLLRQKLRELQVANGFRRSTDQAIGTVEVETSEGTKFLMTADIVFPNAPKKALITADTKLWDPARMLIEKKLKPLFDSVREEERELKQGRSGMAIL</sequence>
<dbReference type="OrthoDB" id="443402at2759"/>
<protein>
    <recommendedName>
        <fullName evidence="8">NACHT domain-containing protein</fullName>
    </recommendedName>
</protein>